<accession>A0A6P1BEQ3</accession>
<reference evidence="1 2" key="1">
    <citation type="journal article" date="2020" name="Arch. Microbiol.">
        <title>Bradyrhizobium uaiense sp. nov., a new highly efficient cowpea symbiont.</title>
        <authorList>
            <person name="Cabral Michel D."/>
            <person name="Azarias Guimaraes A."/>
            <person name="Martins da Costa E."/>
            <person name="Soares de Carvalho T."/>
            <person name="Balsanelli E."/>
            <person name="Willems A."/>
            <person name="Maltempi de Souza E."/>
            <person name="de Souza Moreira F.M."/>
        </authorList>
    </citation>
    <scope>NUCLEOTIDE SEQUENCE [LARGE SCALE GENOMIC DNA]</scope>
    <source>
        <strain evidence="1 2">UFLA 03-164</strain>
    </source>
</reference>
<keyword evidence="2" id="KW-1185">Reference proteome</keyword>
<protein>
    <submittedName>
        <fullName evidence="1">Uncharacterized protein</fullName>
    </submittedName>
</protein>
<dbReference type="EMBL" id="VKHP01000046">
    <property type="protein sequence ID" value="NEU96928.1"/>
    <property type="molecule type" value="Genomic_DNA"/>
</dbReference>
<dbReference type="RefSeq" id="WP_163153889.1">
    <property type="nucleotide sequence ID" value="NZ_VKHP01000046.1"/>
</dbReference>
<comment type="caution">
    <text evidence="1">The sequence shown here is derived from an EMBL/GenBank/DDBJ whole genome shotgun (WGS) entry which is preliminary data.</text>
</comment>
<dbReference type="AlphaFoldDB" id="A0A6P1BEQ3"/>
<organism evidence="1 2">
    <name type="scientific">Bradyrhizobium uaiense</name>
    <dbReference type="NCBI Taxonomy" id="2594946"/>
    <lineage>
        <taxon>Bacteria</taxon>
        <taxon>Pseudomonadati</taxon>
        <taxon>Pseudomonadota</taxon>
        <taxon>Alphaproteobacteria</taxon>
        <taxon>Hyphomicrobiales</taxon>
        <taxon>Nitrobacteraceae</taxon>
        <taxon>Bradyrhizobium</taxon>
    </lineage>
</organism>
<evidence type="ECO:0000313" key="1">
    <source>
        <dbReference type="EMBL" id="NEU96928.1"/>
    </source>
</evidence>
<dbReference type="Proteomes" id="UP000468531">
    <property type="component" value="Unassembled WGS sequence"/>
</dbReference>
<evidence type="ECO:0000313" key="2">
    <source>
        <dbReference type="Proteomes" id="UP000468531"/>
    </source>
</evidence>
<gene>
    <name evidence="1" type="ORF">FNJ47_14030</name>
</gene>
<sequence length="195" mass="21075">MTTSERVVEILVGEGGYRLLPKPLKIGSLSFDFTHSLVAESKANDLVIVVELKGDTSEDVITRKVLAFTRALDVLQSRRSVTAVLTSGQPSPELVQSIVSVCRVLSIGAPTGPRAVEVVRDYLSVLLPLVQPPAVETMIDWEGDVRRAVSSLSGSFTLDELLGPALEDRESVEDVLRGKISQIIDPVLSSHEAED</sequence>
<name>A0A6P1BEQ3_9BRAD</name>
<proteinExistence type="predicted"/>